<evidence type="ECO:0000256" key="5">
    <source>
        <dbReference type="ARBA" id="ARBA00022692"/>
    </source>
</evidence>
<feature type="transmembrane region" description="Helical" evidence="8">
    <location>
        <begin position="353"/>
        <end position="373"/>
    </location>
</feature>
<evidence type="ECO:0000256" key="4">
    <source>
        <dbReference type="ARBA" id="ARBA00022475"/>
    </source>
</evidence>
<feature type="domain" description="Major facilitator superfamily (MFS) profile" evidence="9">
    <location>
        <begin position="17"/>
        <end position="409"/>
    </location>
</feature>
<evidence type="ECO:0000313" key="10">
    <source>
        <dbReference type="EMBL" id="MFC5629105.1"/>
    </source>
</evidence>
<protein>
    <recommendedName>
        <fullName evidence="8">Bcr/CflA family efflux transporter</fullName>
    </recommendedName>
</protein>
<feature type="transmembrane region" description="Helical" evidence="8">
    <location>
        <begin position="260"/>
        <end position="278"/>
    </location>
</feature>
<dbReference type="SUPFAM" id="SSF103473">
    <property type="entry name" value="MFS general substrate transporter"/>
    <property type="match status" value="1"/>
</dbReference>
<sequence length="409" mass="43879">MINNPVDARLQEKLPNRLILILILGSLSAFGPLSMDMYLPALPAVTEDLHTTASFTQLSITTCLLGLAVGQLIFGPLSDFQGRRKLLLMTLVLFTLSSILCAVSSNIWLFVGFRFAQGCTAAAGIVISRAATRDIYSGKELTKFIALLAMVMGAAPILSPIIGGLILQWTNWQTIFYMLAIIGAIMFLAVYFLLPETLAEEKRTKGNIFAIVTSFGTLLKDRVFIGIAFSQSLISMGMFAYIAASPFVLQNIYDVSPQQFSFIFAFNGLGIVVMAQLAGRLAGTMDEAKLLFYGITQAVVGSVLLLVVTLMTLPLWHMMVALFLVVSSVGIVNTTSFSLAMNRQGERAGSASALLGILPFGGGAIVSPLVGIAGEFNAVPMGIVIFACSLLSFTIYASFVKVKIASSFK</sequence>
<dbReference type="PANTHER" id="PTHR23502:SF132">
    <property type="entry name" value="POLYAMINE TRANSPORTER 2-RELATED"/>
    <property type="match status" value="1"/>
</dbReference>
<dbReference type="InterPro" id="IPR001958">
    <property type="entry name" value="Tet-R_TetA/multi-R_MdtG-like"/>
</dbReference>
<dbReference type="Proteomes" id="UP001596143">
    <property type="component" value="Unassembled WGS sequence"/>
</dbReference>
<keyword evidence="5 8" id="KW-0812">Transmembrane</keyword>
<dbReference type="Pfam" id="PF07690">
    <property type="entry name" value="MFS_1"/>
    <property type="match status" value="1"/>
</dbReference>
<gene>
    <name evidence="10" type="ORF">ACFPTR_09495</name>
</gene>
<feature type="transmembrane region" description="Helical" evidence="8">
    <location>
        <begin position="290"/>
        <end position="313"/>
    </location>
</feature>
<dbReference type="InterPro" id="IPR011701">
    <property type="entry name" value="MFS"/>
</dbReference>
<dbReference type="InterPro" id="IPR004812">
    <property type="entry name" value="Efflux_drug-R_Bcr/CmlA"/>
</dbReference>
<dbReference type="InterPro" id="IPR020846">
    <property type="entry name" value="MFS_dom"/>
</dbReference>
<feature type="transmembrane region" description="Helical" evidence="8">
    <location>
        <begin position="86"/>
        <end position="109"/>
    </location>
</feature>
<keyword evidence="4 8" id="KW-1003">Cell membrane</keyword>
<keyword evidence="6 8" id="KW-1133">Transmembrane helix</keyword>
<feature type="transmembrane region" description="Helical" evidence="8">
    <location>
        <begin position="18"/>
        <end position="35"/>
    </location>
</feature>
<accession>A0ABW0U8H6</accession>
<comment type="similarity">
    <text evidence="2 8">Belongs to the major facilitator superfamily. Bcr/CmlA family.</text>
</comment>
<dbReference type="PROSITE" id="PS50850">
    <property type="entry name" value="MFS"/>
    <property type="match status" value="1"/>
</dbReference>
<evidence type="ECO:0000256" key="2">
    <source>
        <dbReference type="ARBA" id="ARBA00006236"/>
    </source>
</evidence>
<proteinExistence type="inferred from homology"/>
<keyword evidence="11" id="KW-1185">Reference proteome</keyword>
<feature type="transmembrane region" description="Helical" evidence="8">
    <location>
        <begin position="319"/>
        <end position="341"/>
    </location>
</feature>
<dbReference type="Gene3D" id="1.20.1720.10">
    <property type="entry name" value="Multidrug resistance protein D"/>
    <property type="match status" value="1"/>
</dbReference>
<feature type="transmembrane region" description="Helical" evidence="8">
    <location>
        <begin position="175"/>
        <end position="194"/>
    </location>
</feature>
<dbReference type="RefSeq" id="WP_270897392.1">
    <property type="nucleotide sequence ID" value="NZ_JBHSPF010000048.1"/>
</dbReference>
<feature type="transmembrane region" description="Helical" evidence="8">
    <location>
        <begin position="223"/>
        <end position="248"/>
    </location>
</feature>
<comment type="subcellular location">
    <subcellularLocation>
        <location evidence="1 8">Cell membrane</location>
        <topology evidence="1 8">Multi-pass membrane protein</topology>
    </subcellularLocation>
</comment>
<dbReference type="CDD" id="cd17320">
    <property type="entry name" value="MFS_MdfA_MDR_like"/>
    <property type="match status" value="1"/>
</dbReference>
<dbReference type="NCBIfam" id="TIGR00710">
    <property type="entry name" value="efflux_Bcr_CflA"/>
    <property type="match status" value="1"/>
</dbReference>
<feature type="transmembrane region" description="Helical" evidence="8">
    <location>
        <begin position="379"/>
        <end position="399"/>
    </location>
</feature>
<evidence type="ECO:0000256" key="1">
    <source>
        <dbReference type="ARBA" id="ARBA00004651"/>
    </source>
</evidence>
<evidence type="ECO:0000256" key="6">
    <source>
        <dbReference type="ARBA" id="ARBA00022989"/>
    </source>
</evidence>
<evidence type="ECO:0000256" key="8">
    <source>
        <dbReference type="RuleBase" id="RU365088"/>
    </source>
</evidence>
<feature type="transmembrane region" description="Helical" evidence="8">
    <location>
        <begin position="144"/>
        <end position="169"/>
    </location>
</feature>
<name>A0ABW0U8H6_9BACI</name>
<comment type="caution">
    <text evidence="10">The sequence shown here is derived from an EMBL/GenBank/DDBJ whole genome shotgun (WGS) entry which is preliminary data.</text>
</comment>
<evidence type="ECO:0000256" key="3">
    <source>
        <dbReference type="ARBA" id="ARBA00022448"/>
    </source>
</evidence>
<keyword evidence="7 8" id="KW-0472">Membrane</keyword>
<evidence type="ECO:0000259" key="9">
    <source>
        <dbReference type="PROSITE" id="PS50850"/>
    </source>
</evidence>
<keyword evidence="3 8" id="KW-0813">Transport</keyword>
<feature type="transmembrane region" description="Helical" evidence="8">
    <location>
        <begin position="115"/>
        <end position="132"/>
    </location>
</feature>
<dbReference type="EMBL" id="JBHSPF010000048">
    <property type="protein sequence ID" value="MFC5629105.1"/>
    <property type="molecule type" value="Genomic_DNA"/>
</dbReference>
<dbReference type="InterPro" id="IPR036259">
    <property type="entry name" value="MFS_trans_sf"/>
</dbReference>
<dbReference type="PANTHER" id="PTHR23502">
    <property type="entry name" value="MAJOR FACILITATOR SUPERFAMILY"/>
    <property type="match status" value="1"/>
</dbReference>
<feature type="transmembrane region" description="Helical" evidence="8">
    <location>
        <begin position="55"/>
        <end position="74"/>
    </location>
</feature>
<reference evidence="11" key="1">
    <citation type="journal article" date="2019" name="Int. J. Syst. Evol. Microbiol.">
        <title>The Global Catalogue of Microorganisms (GCM) 10K type strain sequencing project: providing services to taxonomists for standard genome sequencing and annotation.</title>
        <authorList>
            <consortium name="The Broad Institute Genomics Platform"/>
            <consortium name="The Broad Institute Genome Sequencing Center for Infectious Disease"/>
            <person name="Wu L."/>
            <person name="Ma J."/>
        </authorList>
    </citation>
    <scope>NUCLEOTIDE SEQUENCE [LARGE SCALE GENOMIC DNA]</scope>
    <source>
        <strain evidence="11">CGMCC 1.15790</strain>
    </source>
</reference>
<evidence type="ECO:0000313" key="11">
    <source>
        <dbReference type="Proteomes" id="UP001596143"/>
    </source>
</evidence>
<evidence type="ECO:0000256" key="7">
    <source>
        <dbReference type="ARBA" id="ARBA00023136"/>
    </source>
</evidence>
<organism evidence="10 11">
    <name type="scientific">Aliibacillus thermotolerans</name>
    <dbReference type="NCBI Taxonomy" id="1834418"/>
    <lineage>
        <taxon>Bacteria</taxon>
        <taxon>Bacillati</taxon>
        <taxon>Bacillota</taxon>
        <taxon>Bacilli</taxon>
        <taxon>Bacillales</taxon>
        <taxon>Bacillaceae</taxon>
        <taxon>Aliibacillus</taxon>
    </lineage>
</organism>
<dbReference type="PRINTS" id="PR01035">
    <property type="entry name" value="TCRTETA"/>
</dbReference>